<name>A0A934TIM8_9RHOB</name>
<keyword evidence="3" id="KW-1185">Reference proteome</keyword>
<dbReference type="InterPro" id="IPR037026">
    <property type="entry name" value="Vgr_OB-fold_dom_sf"/>
</dbReference>
<protein>
    <recommendedName>
        <fullName evidence="1">Gp5/Type VI secretion system Vgr protein OB-fold domain-containing protein</fullName>
    </recommendedName>
</protein>
<dbReference type="Gene3D" id="2.40.50.230">
    <property type="entry name" value="Gp5 N-terminal domain"/>
    <property type="match status" value="1"/>
</dbReference>
<sequence>MDLVGLIRRVVRAELEARAPTGAPVFGIVEAVHLPDAEGRRPYACDVRLHGAAAVHEAVPVASGYLGAVAPPAVGDMVVLAHVDGDPDQPVVVGFVWSDTTPPPEVAADACVLRLPHHAAPADRLEARAAAGANGARSWSVDLPEGPRLEAADSVLRARLGDHALELDGEAGTVTVTSGGATVTLDASGAVTIAGDGDIAIRAGANLRIEAGGNAEISARGSMALSATRIDLN</sequence>
<evidence type="ECO:0000259" key="1">
    <source>
        <dbReference type="Pfam" id="PF04717"/>
    </source>
</evidence>
<dbReference type="Proteomes" id="UP000706333">
    <property type="component" value="Unassembled WGS sequence"/>
</dbReference>
<organism evidence="2 3">
    <name type="scientific">Rhodobaculum claviforme</name>
    <dbReference type="NCBI Taxonomy" id="1549854"/>
    <lineage>
        <taxon>Bacteria</taxon>
        <taxon>Pseudomonadati</taxon>
        <taxon>Pseudomonadota</taxon>
        <taxon>Alphaproteobacteria</taxon>
        <taxon>Rhodobacterales</taxon>
        <taxon>Paracoccaceae</taxon>
        <taxon>Rhodobaculum</taxon>
    </lineage>
</organism>
<dbReference type="EMBL" id="NHSD01000106">
    <property type="protein sequence ID" value="MBK5926171.1"/>
    <property type="molecule type" value="Genomic_DNA"/>
</dbReference>
<gene>
    <name evidence="2" type="ORF">CCR87_02190</name>
</gene>
<dbReference type="AlphaFoldDB" id="A0A934TIM8"/>
<reference evidence="2" key="1">
    <citation type="submission" date="2017-05" db="EMBL/GenBank/DDBJ databases">
        <authorList>
            <person name="Imhoff J.F."/>
            <person name="Rahn T."/>
            <person name="Kuenzel S."/>
            <person name="Neulinger S.C."/>
        </authorList>
    </citation>
    <scope>NUCLEOTIDE SEQUENCE</scope>
    <source>
        <strain evidence="2">LMG 28126</strain>
    </source>
</reference>
<evidence type="ECO:0000313" key="2">
    <source>
        <dbReference type="EMBL" id="MBK5926171.1"/>
    </source>
</evidence>
<dbReference type="Pfam" id="PF04717">
    <property type="entry name" value="Phage_base_V"/>
    <property type="match status" value="1"/>
</dbReference>
<evidence type="ECO:0000313" key="3">
    <source>
        <dbReference type="Proteomes" id="UP000706333"/>
    </source>
</evidence>
<feature type="domain" description="Gp5/Type VI secretion system Vgr protein OB-fold" evidence="1">
    <location>
        <begin position="27"/>
        <end position="97"/>
    </location>
</feature>
<comment type="caution">
    <text evidence="2">The sequence shown here is derived from an EMBL/GenBank/DDBJ whole genome shotgun (WGS) entry which is preliminary data.</text>
</comment>
<dbReference type="InterPro" id="IPR006531">
    <property type="entry name" value="Gp5/Vgr_OB"/>
</dbReference>
<dbReference type="SUPFAM" id="SSF69255">
    <property type="entry name" value="gp5 N-terminal domain-like"/>
    <property type="match status" value="1"/>
</dbReference>
<dbReference type="RefSeq" id="WP_201155733.1">
    <property type="nucleotide sequence ID" value="NZ_NHSD01000106.1"/>
</dbReference>
<accession>A0A934TIM8</accession>
<reference evidence="2" key="2">
    <citation type="journal article" date="2020" name="Microorganisms">
        <title>Osmotic Adaptation and Compatible Solute Biosynthesis of Phototrophic Bacteria as Revealed from Genome Analyses.</title>
        <authorList>
            <person name="Imhoff J.F."/>
            <person name="Rahn T."/>
            <person name="Kunzel S."/>
            <person name="Keller A."/>
            <person name="Neulinger S.C."/>
        </authorList>
    </citation>
    <scope>NUCLEOTIDE SEQUENCE</scope>
    <source>
        <strain evidence="2">LMG 28126</strain>
    </source>
</reference>
<proteinExistence type="predicted"/>